<dbReference type="Pfam" id="PF02322">
    <property type="entry name" value="Cyt_bd_oxida_II"/>
    <property type="match status" value="1"/>
</dbReference>
<comment type="similarity">
    <text evidence="2">Belongs to the cytochrome ubiquinol oxidase subunit 2 family.</text>
</comment>
<evidence type="ECO:0000256" key="6">
    <source>
        <dbReference type="ARBA" id="ARBA00023136"/>
    </source>
</evidence>
<dbReference type="OrthoDB" id="9776710at2"/>
<dbReference type="EMBL" id="QMBQ01000003">
    <property type="protein sequence ID" value="RAZ77518.1"/>
    <property type="molecule type" value="Genomic_DNA"/>
</dbReference>
<dbReference type="PANTHER" id="PTHR43141">
    <property type="entry name" value="CYTOCHROME BD2 SUBUNIT II"/>
    <property type="match status" value="1"/>
</dbReference>
<keyword evidence="9" id="KW-1185">Reference proteome</keyword>
<evidence type="ECO:0000256" key="2">
    <source>
        <dbReference type="ARBA" id="ARBA00007543"/>
    </source>
</evidence>
<dbReference type="GO" id="GO:0009055">
    <property type="term" value="F:electron transfer activity"/>
    <property type="evidence" value="ECO:0007669"/>
    <property type="project" value="TreeGrafter"/>
</dbReference>
<dbReference type="InterPro" id="IPR003317">
    <property type="entry name" value="Cyt-d_oxidase_su2"/>
</dbReference>
<dbReference type="GO" id="GO:0005886">
    <property type="term" value="C:plasma membrane"/>
    <property type="evidence" value="ECO:0007669"/>
    <property type="project" value="UniProtKB-SubCell"/>
</dbReference>
<comment type="subcellular location">
    <subcellularLocation>
        <location evidence="1">Cell membrane</location>
        <topology evidence="1">Multi-pass membrane protein</topology>
    </subcellularLocation>
</comment>
<dbReference type="NCBIfam" id="TIGR00203">
    <property type="entry name" value="cydB"/>
    <property type="match status" value="1"/>
</dbReference>
<feature type="transmembrane region" description="Helical" evidence="7">
    <location>
        <begin position="258"/>
        <end position="281"/>
    </location>
</feature>
<reference evidence="9" key="1">
    <citation type="submission" date="2018-06" db="EMBL/GenBank/DDBJ databases">
        <authorList>
            <person name="Helene L.C."/>
            <person name="Dall'Agnol R."/>
            <person name="Delamuta J.R."/>
            <person name="Hungria M."/>
        </authorList>
    </citation>
    <scope>NUCLEOTIDE SEQUENCE [LARGE SCALE GENOMIC DNA]</scope>
    <source>
        <strain evidence="9">CNPSo 3140</strain>
    </source>
</reference>
<evidence type="ECO:0000256" key="7">
    <source>
        <dbReference type="SAM" id="Phobius"/>
    </source>
</evidence>
<keyword evidence="5 7" id="KW-1133">Transmembrane helix</keyword>
<dbReference type="GO" id="GO:0019646">
    <property type="term" value="P:aerobic electron transport chain"/>
    <property type="evidence" value="ECO:0007669"/>
    <property type="project" value="TreeGrafter"/>
</dbReference>
<dbReference type="GO" id="GO:0016682">
    <property type="term" value="F:oxidoreductase activity, acting on diphenols and related substances as donors, oxygen as acceptor"/>
    <property type="evidence" value="ECO:0007669"/>
    <property type="project" value="TreeGrafter"/>
</dbReference>
<gene>
    <name evidence="8" type="primary">cydB</name>
    <name evidence="8" type="ORF">DPM35_10840</name>
</gene>
<dbReference type="AlphaFoldDB" id="A0A330H470"/>
<comment type="caution">
    <text evidence="8">The sequence shown here is derived from an EMBL/GenBank/DDBJ whole genome shotgun (WGS) entry which is preliminary data.</text>
</comment>
<reference evidence="8 9" key="2">
    <citation type="submission" date="2018-07" db="EMBL/GenBank/DDBJ databases">
        <title>Diversity of Mesorhizobium strains in Brazil.</title>
        <authorList>
            <person name="Helene L.C.F."/>
            <person name="Dall'Agnol R."/>
            <person name="Delamuta J.R.M."/>
            <person name="Hungria M."/>
        </authorList>
    </citation>
    <scope>NUCLEOTIDE SEQUENCE [LARGE SCALE GENOMIC DNA]</scope>
    <source>
        <strain evidence="8 9">CNPSo 3140</strain>
    </source>
</reference>
<evidence type="ECO:0000256" key="5">
    <source>
        <dbReference type="ARBA" id="ARBA00022989"/>
    </source>
</evidence>
<keyword evidence="6 7" id="KW-0472">Membrane</keyword>
<feature type="transmembrane region" description="Helical" evidence="7">
    <location>
        <begin position="194"/>
        <end position="218"/>
    </location>
</feature>
<feature type="transmembrane region" description="Helical" evidence="7">
    <location>
        <begin position="6"/>
        <end position="39"/>
    </location>
</feature>
<feature type="transmembrane region" description="Helical" evidence="7">
    <location>
        <begin position="114"/>
        <end position="141"/>
    </location>
</feature>
<dbReference type="PIRSF" id="PIRSF000267">
    <property type="entry name" value="Cyt_oxidse_sub2"/>
    <property type="match status" value="1"/>
</dbReference>
<feature type="transmembrane region" description="Helical" evidence="7">
    <location>
        <begin position="161"/>
        <end position="182"/>
    </location>
</feature>
<dbReference type="Proteomes" id="UP000251956">
    <property type="component" value="Unassembled WGS sequence"/>
</dbReference>
<protein>
    <submittedName>
        <fullName evidence="8">Cytochrome d ubiquinol oxidase subunit II</fullName>
    </submittedName>
</protein>
<proteinExistence type="inferred from homology"/>
<evidence type="ECO:0000256" key="3">
    <source>
        <dbReference type="ARBA" id="ARBA00022475"/>
    </source>
</evidence>
<evidence type="ECO:0000313" key="8">
    <source>
        <dbReference type="EMBL" id="RAZ77518.1"/>
    </source>
</evidence>
<feature type="transmembrane region" description="Helical" evidence="7">
    <location>
        <begin position="83"/>
        <end position="102"/>
    </location>
</feature>
<keyword evidence="3" id="KW-1003">Cell membrane</keyword>
<sequence>MAGMDLTIVWAAIIGFAIMAYVVMDGFDLGIGILFPTFAVGDERDQAMNSIAPVWDGNETWLVMGGGGLFAAFPLAYSIVLPATYPLMIAMLLGLVFRGVAFEFRWREPSHRQLWDIAFSLGSFVAALAQGITLGAILQGIHVENDAYAGGWLDWLSPFSLLTGVSVVVGYALLGATWLIWKTEGSSQRHARKMALRLGVATLLALAAVSAATPFLSYDYWRRWFAMPGVVLTAQVPLLVIICSATFFWALRREFERVPFLMALALFLLGFVGLGISIYPYMVPRAVTIWEAAAPPESQSFMLAGALVIIPLILAYTGWAYWVFRGKAGIHGYH</sequence>
<evidence type="ECO:0000313" key="9">
    <source>
        <dbReference type="Proteomes" id="UP000251956"/>
    </source>
</evidence>
<dbReference type="PANTHER" id="PTHR43141:SF4">
    <property type="entry name" value="CYTOCHROME BD2 SUBUNIT II"/>
    <property type="match status" value="1"/>
</dbReference>
<evidence type="ECO:0000256" key="4">
    <source>
        <dbReference type="ARBA" id="ARBA00022692"/>
    </source>
</evidence>
<feature type="transmembrane region" description="Helical" evidence="7">
    <location>
        <begin position="301"/>
        <end position="324"/>
    </location>
</feature>
<dbReference type="GO" id="GO:0070069">
    <property type="term" value="C:cytochrome complex"/>
    <property type="evidence" value="ECO:0007669"/>
    <property type="project" value="TreeGrafter"/>
</dbReference>
<evidence type="ECO:0000256" key="1">
    <source>
        <dbReference type="ARBA" id="ARBA00004651"/>
    </source>
</evidence>
<organism evidence="8 9">
    <name type="scientific">Mesorhizobium atlanticum</name>
    <dbReference type="NCBI Taxonomy" id="2233532"/>
    <lineage>
        <taxon>Bacteria</taxon>
        <taxon>Pseudomonadati</taxon>
        <taxon>Pseudomonadota</taxon>
        <taxon>Alphaproteobacteria</taxon>
        <taxon>Hyphomicrobiales</taxon>
        <taxon>Phyllobacteriaceae</taxon>
        <taxon>Mesorhizobium</taxon>
    </lineage>
</organism>
<feature type="transmembrane region" description="Helical" evidence="7">
    <location>
        <begin position="224"/>
        <end position="251"/>
    </location>
</feature>
<name>A0A330H470_9HYPH</name>
<keyword evidence="4 7" id="KW-0812">Transmembrane</keyword>
<dbReference type="RefSeq" id="WP_112127765.1">
    <property type="nucleotide sequence ID" value="NZ_QMBQ01000003.1"/>
</dbReference>
<accession>A0A330H470</accession>